<comment type="function">
    <text evidence="4">Has an important function as a repair enzyme for proteins that have been inactivated by oxidation. Catalyzes the reversible oxidation-reduction of methionine sulfoxide in proteins to methionine.</text>
</comment>
<accession>A0A5B2U123</accession>
<gene>
    <name evidence="4 6" type="primary">msrA</name>
    <name evidence="6" type="ORF">F0361_09060</name>
</gene>
<protein>
    <recommendedName>
        <fullName evidence="4">Peptide methionine sulfoxide reductase MsrA</fullName>
        <shortName evidence="4">Protein-methionine-S-oxide reductase</shortName>
        <ecNumber evidence="4">1.8.4.11</ecNumber>
    </recommendedName>
    <alternativeName>
        <fullName evidence="4">Peptide-methionine (S)-S-oxide reductase</fullName>
        <shortName evidence="4">Peptide Met(O) reductase</shortName>
    </alternativeName>
</protein>
<evidence type="ECO:0000259" key="5">
    <source>
        <dbReference type="Pfam" id="PF01625"/>
    </source>
</evidence>
<proteinExistence type="inferred from homology"/>
<dbReference type="InterPro" id="IPR036509">
    <property type="entry name" value="Met_Sox_Rdtase_MsrA_sf"/>
</dbReference>
<dbReference type="Pfam" id="PF01625">
    <property type="entry name" value="PMSR"/>
    <property type="match status" value="1"/>
</dbReference>
<dbReference type="SUPFAM" id="SSF55068">
    <property type="entry name" value="Peptide methionine sulfoxide reductase"/>
    <property type="match status" value="1"/>
</dbReference>
<dbReference type="GO" id="GO:0008113">
    <property type="term" value="F:peptide-methionine (S)-S-oxide reductase activity"/>
    <property type="evidence" value="ECO:0007669"/>
    <property type="project" value="UniProtKB-UniRule"/>
</dbReference>
<sequence length="179" mass="20008">MGDIKLETITVGGGCFWCTEAIFQEIKGVRSVVSGYTGGNAPGKPTYREICSGLTGHAEVVRVTFDNSMITLYDILHIFMTTHDPTTLNRQGADVGTQYRSAIYYINDDQKKIAEHVLMDVAGLYENPIVTELTPLGIFYDAEDYHQDYYKNNPSQAYCQVVIDPKLAKLRKLNANKVN</sequence>
<dbReference type="EC" id="1.8.4.11" evidence="4"/>
<evidence type="ECO:0000256" key="2">
    <source>
        <dbReference type="ARBA" id="ARBA00047806"/>
    </source>
</evidence>
<comment type="similarity">
    <text evidence="4">Belongs to the MsrA Met sulfoxide reductase family.</text>
</comment>
<dbReference type="PANTHER" id="PTHR43774">
    <property type="entry name" value="PEPTIDE METHIONINE SULFOXIDE REDUCTASE"/>
    <property type="match status" value="1"/>
</dbReference>
<feature type="domain" description="Peptide methionine sulphoxide reductase MsrA" evidence="5">
    <location>
        <begin position="8"/>
        <end position="160"/>
    </location>
</feature>
<dbReference type="HAMAP" id="MF_01401">
    <property type="entry name" value="MsrA"/>
    <property type="match status" value="1"/>
</dbReference>
<comment type="catalytic activity">
    <reaction evidence="2 4">
        <text>L-methionyl-[protein] + [thioredoxin]-disulfide + H2O = L-methionyl-(S)-S-oxide-[protein] + [thioredoxin]-dithiol</text>
        <dbReference type="Rhea" id="RHEA:14217"/>
        <dbReference type="Rhea" id="RHEA-COMP:10698"/>
        <dbReference type="Rhea" id="RHEA-COMP:10700"/>
        <dbReference type="Rhea" id="RHEA-COMP:12313"/>
        <dbReference type="Rhea" id="RHEA-COMP:12315"/>
        <dbReference type="ChEBI" id="CHEBI:15377"/>
        <dbReference type="ChEBI" id="CHEBI:16044"/>
        <dbReference type="ChEBI" id="CHEBI:29950"/>
        <dbReference type="ChEBI" id="CHEBI:44120"/>
        <dbReference type="ChEBI" id="CHEBI:50058"/>
        <dbReference type="EC" id="1.8.4.11"/>
    </reaction>
</comment>
<reference evidence="6 7" key="1">
    <citation type="submission" date="2019-09" db="EMBL/GenBank/DDBJ databases">
        <authorList>
            <person name="Khan S.A."/>
            <person name="Jeon C.O."/>
            <person name="Chun B.H."/>
            <person name="Jeong S.E."/>
        </authorList>
    </citation>
    <scope>NUCLEOTIDE SEQUENCE [LARGE SCALE GENOMIC DNA]</scope>
    <source>
        <strain evidence="6 7">KCTC 42508</strain>
    </source>
</reference>
<dbReference type="RefSeq" id="WP_154918119.1">
    <property type="nucleotide sequence ID" value="NZ_VUOE01000001.1"/>
</dbReference>
<dbReference type="InterPro" id="IPR002569">
    <property type="entry name" value="Met_Sox_Rdtase_MsrA_dom"/>
</dbReference>
<comment type="catalytic activity">
    <reaction evidence="3 4">
        <text>[thioredoxin]-disulfide + L-methionine + H2O = L-methionine (S)-S-oxide + [thioredoxin]-dithiol</text>
        <dbReference type="Rhea" id="RHEA:19993"/>
        <dbReference type="Rhea" id="RHEA-COMP:10698"/>
        <dbReference type="Rhea" id="RHEA-COMP:10700"/>
        <dbReference type="ChEBI" id="CHEBI:15377"/>
        <dbReference type="ChEBI" id="CHEBI:29950"/>
        <dbReference type="ChEBI" id="CHEBI:50058"/>
        <dbReference type="ChEBI" id="CHEBI:57844"/>
        <dbReference type="ChEBI" id="CHEBI:58772"/>
        <dbReference type="EC" id="1.8.4.11"/>
    </reaction>
</comment>
<evidence type="ECO:0000313" key="6">
    <source>
        <dbReference type="EMBL" id="KAA2219720.1"/>
    </source>
</evidence>
<dbReference type="Gene3D" id="3.30.1060.10">
    <property type="entry name" value="Peptide methionine sulphoxide reductase MsrA"/>
    <property type="match status" value="1"/>
</dbReference>
<evidence type="ECO:0000256" key="3">
    <source>
        <dbReference type="ARBA" id="ARBA00048782"/>
    </source>
</evidence>
<evidence type="ECO:0000256" key="4">
    <source>
        <dbReference type="HAMAP-Rule" id="MF_01401"/>
    </source>
</evidence>
<evidence type="ECO:0000256" key="1">
    <source>
        <dbReference type="ARBA" id="ARBA00023002"/>
    </source>
</evidence>
<dbReference type="GO" id="GO:0033744">
    <property type="term" value="F:L-methionine:thioredoxin-disulfide S-oxidoreductase activity"/>
    <property type="evidence" value="ECO:0007669"/>
    <property type="project" value="RHEA"/>
</dbReference>
<dbReference type="EMBL" id="VUOE01000001">
    <property type="protein sequence ID" value="KAA2219720.1"/>
    <property type="molecule type" value="Genomic_DNA"/>
</dbReference>
<dbReference type="PANTHER" id="PTHR43774:SF1">
    <property type="entry name" value="PEPTIDE METHIONINE SULFOXIDE REDUCTASE MSRA 2"/>
    <property type="match status" value="1"/>
</dbReference>
<dbReference type="AlphaFoldDB" id="A0A5B2U123"/>
<dbReference type="NCBIfam" id="TIGR00401">
    <property type="entry name" value="msrA"/>
    <property type="match status" value="1"/>
</dbReference>
<comment type="caution">
    <text evidence="6">The sequence shown here is derived from an EMBL/GenBank/DDBJ whole genome shotgun (WGS) entry which is preliminary data.</text>
</comment>
<keyword evidence="1 4" id="KW-0560">Oxidoreductase</keyword>
<feature type="active site" evidence="4">
    <location>
        <position position="15"/>
    </location>
</feature>
<dbReference type="Proteomes" id="UP000323188">
    <property type="component" value="Unassembled WGS sequence"/>
</dbReference>
<organism evidence="6 7">
    <name type="scientific">Maribacter flavus</name>
    <dbReference type="NCBI Taxonomy" id="1658664"/>
    <lineage>
        <taxon>Bacteria</taxon>
        <taxon>Pseudomonadati</taxon>
        <taxon>Bacteroidota</taxon>
        <taxon>Flavobacteriia</taxon>
        <taxon>Flavobacteriales</taxon>
        <taxon>Flavobacteriaceae</taxon>
        <taxon>Maribacter</taxon>
    </lineage>
</organism>
<name>A0A5B2U123_9FLAO</name>
<evidence type="ECO:0000313" key="7">
    <source>
        <dbReference type="Proteomes" id="UP000323188"/>
    </source>
</evidence>